<organism evidence="1 2">
    <name type="scientific">Acidithiobacillus ferrivorans</name>
    <dbReference type="NCBI Taxonomy" id="160808"/>
    <lineage>
        <taxon>Bacteria</taxon>
        <taxon>Pseudomonadati</taxon>
        <taxon>Pseudomonadota</taxon>
        <taxon>Acidithiobacillia</taxon>
        <taxon>Acidithiobacillales</taxon>
        <taxon>Acidithiobacillaceae</taxon>
        <taxon>Acidithiobacillus</taxon>
    </lineage>
</organism>
<comment type="caution">
    <text evidence="1">The sequence shown here is derived from an EMBL/GenBank/DDBJ whole genome shotgun (WGS) entry which is preliminary data.</text>
</comment>
<protein>
    <submittedName>
        <fullName evidence="1">Uncharacterized protein</fullName>
    </submittedName>
</protein>
<name>A0A1B9BVY0_9PROT</name>
<dbReference type="AlphaFoldDB" id="A0A1B9BVY0"/>
<accession>A0A1B9BVY0</accession>
<dbReference type="Proteomes" id="UP000093129">
    <property type="component" value="Unassembled WGS sequence"/>
</dbReference>
<sequence length="65" mass="6870">MVCFKGARFADLPAQPLPFAPGAVIAEFGFHGAVPLFWTHGEQEVRRLTPASGNARMAGSPAAFV</sequence>
<evidence type="ECO:0000313" key="2">
    <source>
        <dbReference type="Proteomes" id="UP000093129"/>
    </source>
</evidence>
<dbReference type="EMBL" id="MASQ01000123">
    <property type="protein sequence ID" value="OCB01840.1"/>
    <property type="molecule type" value="Genomic_DNA"/>
</dbReference>
<reference evidence="1 2" key="1">
    <citation type="submission" date="2016-07" db="EMBL/GenBank/DDBJ databases">
        <title>Draft genome of a psychrotolerant acidophile Acidithiobacillus ferrivorans strain YL15.</title>
        <authorList>
            <person name="Peng T."/>
            <person name="Ma L."/>
            <person name="Nan M."/>
            <person name="An N."/>
            <person name="Wang M."/>
            <person name="Qiu G."/>
            <person name="Zeng W."/>
        </authorList>
    </citation>
    <scope>NUCLEOTIDE SEQUENCE [LARGE SCALE GENOMIC DNA]</scope>
    <source>
        <strain evidence="1 2">YL15</strain>
    </source>
</reference>
<gene>
    <name evidence="1" type="ORF">BBC27_01945</name>
</gene>
<proteinExistence type="predicted"/>
<evidence type="ECO:0000313" key="1">
    <source>
        <dbReference type="EMBL" id="OCB01840.1"/>
    </source>
</evidence>